<dbReference type="Proteomes" id="UP001163823">
    <property type="component" value="Chromosome 4"/>
</dbReference>
<organism evidence="2 3">
    <name type="scientific">Quillaja saponaria</name>
    <name type="common">Soap bark tree</name>
    <dbReference type="NCBI Taxonomy" id="32244"/>
    <lineage>
        <taxon>Eukaryota</taxon>
        <taxon>Viridiplantae</taxon>
        <taxon>Streptophyta</taxon>
        <taxon>Embryophyta</taxon>
        <taxon>Tracheophyta</taxon>
        <taxon>Spermatophyta</taxon>
        <taxon>Magnoliopsida</taxon>
        <taxon>eudicotyledons</taxon>
        <taxon>Gunneridae</taxon>
        <taxon>Pentapetalae</taxon>
        <taxon>rosids</taxon>
        <taxon>fabids</taxon>
        <taxon>Fabales</taxon>
        <taxon>Quillajaceae</taxon>
        <taxon>Quillaja</taxon>
    </lineage>
</organism>
<evidence type="ECO:0000313" key="3">
    <source>
        <dbReference type="Proteomes" id="UP001163823"/>
    </source>
</evidence>
<protein>
    <submittedName>
        <fullName evidence="2">Kunitz trypsin inhibitor</fullName>
    </submittedName>
</protein>
<keyword evidence="3" id="KW-1185">Reference proteome</keyword>
<proteinExistence type="predicted"/>
<evidence type="ECO:0000313" key="2">
    <source>
        <dbReference type="EMBL" id="KAJ7970146.1"/>
    </source>
</evidence>
<dbReference type="EMBL" id="JARAOO010000004">
    <property type="protein sequence ID" value="KAJ7970146.1"/>
    <property type="molecule type" value="Genomic_DNA"/>
</dbReference>
<dbReference type="AlphaFoldDB" id="A0AAD7M533"/>
<dbReference type="PRINTS" id="PR00291">
    <property type="entry name" value="KUNITZINHBTR"/>
</dbReference>
<feature type="signal peptide" evidence="1">
    <location>
        <begin position="1"/>
        <end position="20"/>
    </location>
</feature>
<feature type="chain" id="PRO_5042037841" evidence="1">
    <location>
        <begin position="21"/>
        <end position="227"/>
    </location>
</feature>
<reference evidence="2" key="1">
    <citation type="journal article" date="2023" name="Science">
        <title>Elucidation of the pathway for biosynthesis of saponin adjuvants from the soapbark tree.</title>
        <authorList>
            <person name="Reed J."/>
            <person name="Orme A."/>
            <person name="El-Demerdash A."/>
            <person name="Owen C."/>
            <person name="Martin L.B.B."/>
            <person name="Misra R.C."/>
            <person name="Kikuchi S."/>
            <person name="Rejzek M."/>
            <person name="Martin A.C."/>
            <person name="Harkess A."/>
            <person name="Leebens-Mack J."/>
            <person name="Louveau T."/>
            <person name="Stephenson M.J."/>
            <person name="Osbourn A."/>
        </authorList>
    </citation>
    <scope>NUCLEOTIDE SEQUENCE</scope>
    <source>
        <strain evidence="2">S10</strain>
    </source>
</reference>
<dbReference type="KEGG" id="qsa:O6P43_008374"/>
<dbReference type="InterPro" id="IPR002160">
    <property type="entry name" value="Prot_inh_Kunz-lg"/>
</dbReference>
<evidence type="ECO:0000256" key="1">
    <source>
        <dbReference type="SAM" id="SignalP"/>
    </source>
</evidence>
<dbReference type="Gene3D" id="2.80.10.50">
    <property type="match status" value="1"/>
</dbReference>
<keyword evidence="1" id="KW-0732">Signal</keyword>
<sequence length="227" mass="25226">MKSIALLAVSFLLFAFNAFAIPDPVFDISGDIVQGGVSYDILPVHKGRGGGFTLANTGNKQSGPLDVIQQHVGAFDSLPLTFPPLIQRRGEVHISNDLIIKVSAKTSSELSTVWKLAKQPNGIWFVTTGGVEGNPGFDTITNWFKIEKYGNDYKLAFCPEVADAPIFGKILVFMLMRKEKGIWLWVTKFQHLLSCSKGLRLPQNIWKLWCRRQWVRGQKAGLPNKPA</sequence>
<accession>A0AAD7M533</accession>
<dbReference type="InterPro" id="IPR011065">
    <property type="entry name" value="Kunitz_inhibitor_STI-like_sf"/>
</dbReference>
<comment type="caution">
    <text evidence="2">The sequence shown here is derived from an EMBL/GenBank/DDBJ whole genome shotgun (WGS) entry which is preliminary data.</text>
</comment>
<gene>
    <name evidence="2" type="ORF">O6P43_008374</name>
</gene>
<dbReference type="PANTHER" id="PTHR33107">
    <property type="entry name" value="KUNITZ TRYPSIN INHIBITOR 2"/>
    <property type="match status" value="1"/>
</dbReference>
<dbReference type="SMART" id="SM00452">
    <property type="entry name" value="STI"/>
    <property type="match status" value="1"/>
</dbReference>
<name>A0AAD7M533_QUISA</name>
<dbReference type="Pfam" id="PF00197">
    <property type="entry name" value="Kunitz_legume"/>
    <property type="match status" value="1"/>
</dbReference>
<dbReference type="SUPFAM" id="SSF50386">
    <property type="entry name" value="STI-like"/>
    <property type="match status" value="1"/>
</dbReference>
<dbReference type="PANTHER" id="PTHR33107:SF5">
    <property type="entry name" value="KUNITZ TRYPSIN INHIBITOR 5"/>
    <property type="match status" value="1"/>
</dbReference>
<dbReference type="GO" id="GO:0004866">
    <property type="term" value="F:endopeptidase inhibitor activity"/>
    <property type="evidence" value="ECO:0007669"/>
    <property type="project" value="InterPro"/>
</dbReference>